<gene>
    <name evidence="2" type="ORF">B0I36DRAFT_417035</name>
</gene>
<proteinExistence type="predicted"/>
<comment type="caution">
    <text evidence="2">The sequence shown here is derived from an EMBL/GenBank/DDBJ whole genome shotgun (WGS) entry which is preliminary data.</text>
</comment>
<sequence>MPTIRKQEEGTPVNIKAEDADEAWDSDARDDVAVHNLRLSPLRPAKRCHESSSPSSSVSSSGEDVIRPLQADGRAQATLMPASRALLAVENGTSTSAAAGLRSRSEGGRPSKRVRHESPRNAEPPIRDNDNANNLNDNRGGNHEAAAASPNTQDARPIPLDLNKCILRLNASTGFDVALAEFIASDMATSDLITRFSWAKFLDWHHTIERRGYNTGAVDAAYGRYETSDGSVVNDKYSWHVFLLEAQEAGHADSAGGSGPNF</sequence>
<feature type="region of interest" description="Disordered" evidence="1">
    <location>
        <begin position="94"/>
        <end position="155"/>
    </location>
</feature>
<dbReference type="Proteomes" id="UP000756346">
    <property type="component" value="Unassembled WGS sequence"/>
</dbReference>
<keyword evidence="3" id="KW-1185">Reference proteome</keyword>
<protein>
    <submittedName>
        <fullName evidence="2">Uncharacterized protein</fullName>
    </submittedName>
</protein>
<dbReference type="RefSeq" id="XP_046008597.1">
    <property type="nucleotide sequence ID" value="XM_046162099.1"/>
</dbReference>
<organism evidence="2 3">
    <name type="scientific">Microdochium trichocladiopsis</name>
    <dbReference type="NCBI Taxonomy" id="1682393"/>
    <lineage>
        <taxon>Eukaryota</taxon>
        <taxon>Fungi</taxon>
        <taxon>Dikarya</taxon>
        <taxon>Ascomycota</taxon>
        <taxon>Pezizomycotina</taxon>
        <taxon>Sordariomycetes</taxon>
        <taxon>Xylariomycetidae</taxon>
        <taxon>Xylariales</taxon>
        <taxon>Microdochiaceae</taxon>
        <taxon>Microdochium</taxon>
    </lineage>
</organism>
<feature type="region of interest" description="Disordered" evidence="1">
    <location>
        <begin position="1"/>
        <end position="28"/>
    </location>
</feature>
<dbReference type="GeneID" id="70191645"/>
<dbReference type="OrthoDB" id="4787622at2759"/>
<evidence type="ECO:0000313" key="3">
    <source>
        <dbReference type="Proteomes" id="UP000756346"/>
    </source>
</evidence>
<feature type="compositionally biased region" description="Low complexity" evidence="1">
    <location>
        <begin position="51"/>
        <end position="61"/>
    </location>
</feature>
<feature type="region of interest" description="Disordered" evidence="1">
    <location>
        <begin position="40"/>
        <end position="64"/>
    </location>
</feature>
<evidence type="ECO:0000256" key="1">
    <source>
        <dbReference type="SAM" id="MobiDB-lite"/>
    </source>
</evidence>
<reference evidence="2" key="1">
    <citation type="journal article" date="2021" name="Nat. Commun.">
        <title>Genetic determinants of endophytism in the Arabidopsis root mycobiome.</title>
        <authorList>
            <person name="Mesny F."/>
            <person name="Miyauchi S."/>
            <person name="Thiergart T."/>
            <person name="Pickel B."/>
            <person name="Atanasova L."/>
            <person name="Karlsson M."/>
            <person name="Huettel B."/>
            <person name="Barry K.W."/>
            <person name="Haridas S."/>
            <person name="Chen C."/>
            <person name="Bauer D."/>
            <person name="Andreopoulos W."/>
            <person name="Pangilinan J."/>
            <person name="LaButti K."/>
            <person name="Riley R."/>
            <person name="Lipzen A."/>
            <person name="Clum A."/>
            <person name="Drula E."/>
            <person name="Henrissat B."/>
            <person name="Kohler A."/>
            <person name="Grigoriev I.V."/>
            <person name="Martin F.M."/>
            <person name="Hacquard S."/>
        </authorList>
    </citation>
    <scope>NUCLEOTIDE SEQUENCE</scope>
    <source>
        <strain evidence="2">MPI-CAGE-CH-0230</strain>
    </source>
</reference>
<dbReference type="AlphaFoldDB" id="A0A9P8XXH4"/>
<accession>A0A9P8XXH4</accession>
<feature type="compositionally biased region" description="Basic and acidic residues" evidence="1">
    <location>
        <begin position="116"/>
        <end position="130"/>
    </location>
</feature>
<dbReference type="EMBL" id="JAGTJQ010000009">
    <property type="protein sequence ID" value="KAH7025049.1"/>
    <property type="molecule type" value="Genomic_DNA"/>
</dbReference>
<evidence type="ECO:0000313" key="2">
    <source>
        <dbReference type="EMBL" id="KAH7025049.1"/>
    </source>
</evidence>
<name>A0A9P8XXH4_9PEZI</name>